<organism evidence="3 4">
    <name type="scientific">Polyangium sorediatum</name>
    <dbReference type="NCBI Taxonomy" id="889274"/>
    <lineage>
        <taxon>Bacteria</taxon>
        <taxon>Pseudomonadati</taxon>
        <taxon>Myxococcota</taxon>
        <taxon>Polyangia</taxon>
        <taxon>Polyangiales</taxon>
        <taxon>Polyangiaceae</taxon>
        <taxon>Polyangium</taxon>
    </lineage>
</organism>
<evidence type="ECO:0008006" key="5">
    <source>
        <dbReference type="Google" id="ProtNLM"/>
    </source>
</evidence>
<gene>
    <name evidence="3" type="ORF">QHF89_31625</name>
</gene>
<feature type="transmembrane region" description="Helical" evidence="2">
    <location>
        <begin position="403"/>
        <end position="420"/>
    </location>
</feature>
<feature type="compositionally biased region" description="Basic and acidic residues" evidence="1">
    <location>
        <begin position="1"/>
        <end position="30"/>
    </location>
</feature>
<feature type="transmembrane region" description="Helical" evidence="2">
    <location>
        <begin position="356"/>
        <end position="374"/>
    </location>
</feature>
<accession>A0ABT6P0G1</accession>
<reference evidence="3 4" key="1">
    <citation type="submission" date="2023-04" db="EMBL/GenBank/DDBJ databases">
        <title>The genome sequence of Polyangium sorediatum DSM14670.</title>
        <authorList>
            <person name="Zhang X."/>
        </authorList>
    </citation>
    <scope>NUCLEOTIDE SEQUENCE [LARGE SCALE GENOMIC DNA]</scope>
    <source>
        <strain evidence="3 4">DSM 14670</strain>
    </source>
</reference>
<keyword evidence="2" id="KW-0472">Membrane</keyword>
<feature type="transmembrane region" description="Helical" evidence="2">
    <location>
        <begin position="187"/>
        <end position="208"/>
    </location>
</feature>
<feature type="compositionally biased region" description="Acidic residues" evidence="1">
    <location>
        <begin position="31"/>
        <end position="58"/>
    </location>
</feature>
<feature type="region of interest" description="Disordered" evidence="1">
    <location>
        <begin position="1"/>
        <end position="66"/>
    </location>
</feature>
<dbReference type="EMBL" id="JARZHI010000037">
    <property type="protein sequence ID" value="MDI1434092.1"/>
    <property type="molecule type" value="Genomic_DNA"/>
</dbReference>
<feature type="transmembrane region" description="Helical" evidence="2">
    <location>
        <begin position="83"/>
        <end position="101"/>
    </location>
</feature>
<keyword evidence="2" id="KW-0812">Transmembrane</keyword>
<keyword evidence="2" id="KW-1133">Transmembrane helix</keyword>
<dbReference type="Proteomes" id="UP001160301">
    <property type="component" value="Unassembled WGS sequence"/>
</dbReference>
<feature type="transmembrane region" description="Helical" evidence="2">
    <location>
        <begin position="379"/>
        <end position="397"/>
    </location>
</feature>
<comment type="caution">
    <text evidence="3">The sequence shown here is derived from an EMBL/GenBank/DDBJ whole genome shotgun (WGS) entry which is preliminary data.</text>
</comment>
<keyword evidence="4" id="KW-1185">Reference proteome</keyword>
<sequence>MKRQPEGDERASDAAAEAEAKADVEAKADAEAEANAEADADADDPESDDDRDDPDPDAADPPWKRPPAVTLRDWAAGAPLPRFVHLVVGLVLPAIVMLVNAGRVLSFTIDDAYISYRYARNLAQGLGLVYNAGERIEGYTNFLWTVILAGAIKIGLDPDVTAKVLGVASALGALVMMYRLSDRLRPLAAAPCLATWLAATTVVFSGYAVFGLETAFFVFLLLAGTWLFLGEIDPDEEGSSKASFRFPWSGLVFGLAGITRPEAPAFVGLLMLVLTFGRDAFGTKNAAARVFTAPGGFFGKQNLLRGVAFVLPVGTHLAFRRAYYGSFVPNTFSAKTGNWSAQIDGGADYVRNYVNHAGPVLYLGIFAVAMGLVWKRRDLLAVSAIAIFVLLYVVLVGGDWMPFYRFMAPFEPFAFLLICVSTRAIVDRRSRAANLALAAFLTIAFSLRVGNMQSAQRQILEKEDRFWKMAAGGTAKWFLENGKPGEIAIGDIGYVGYATDYPILDLLGLVDPVISKLEGGYTRKLGPGFLDRFFDKRPPYFLLISSNIDCKHPSVPGSQVIYRDRRFLPAYEIAGKVPLDAGFAWCIYRRKETPDTRTP</sequence>
<name>A0ABT6P0G1_9BACT</name>
<evidence type="ECO:0000256" key="1">
    <source>
        <dbReference type="SAM" id="MobiDB-lite"/>
    </source>
</evidence>
<evidence type="ECO:0000256" key="2">
    <source>
        <dbReference type="SAM" id="Phobius"/>
    </source>
</evidence>
<protein>
    <recommendedName>
        <fullName evidence="5">Glycosyltransferase RgtA/B/C/D-like domain-containing protein</fullName>
    </recommendedName>
</protein>
<evidence type="ECO:0000313" key="3">
    <source>
        <dbReference type="EMBL" id="MDI1434092.1"/>
    </source>
</evidence>
<evidence type="ECO:0000313" key="4">
    <source>
        <dbReference type="Proteomes" id="UP001160301"/>
    </source>
</evidence>
<proteinExistence type="predicted"/>
<feature type="transmembrane region" description="Helical" evidence="2">
    <location>
        <begin position="214"/>
        <end position="230"/>
    </location>
</feature>
<feature type="transmembrane region" description="Helical" evidence="2">
    <location>
        <begin position="432"/>
        <end position="450"/>
    </location>
</feature>
<dbReference type="RefSeq" id="WP_136968416.1">
    <property type="nucleotide sequence ID" value="NZ_JARZHI010000037.1"/>
</dbReference>